<dbReference type="Proteomes" id="UP001642501">
    <property type="component" value="Unassembled WGS sequence"/>
</dbReference>
<keyword evidence="2" id="KW-0732">Signal</keyword>
<name>A0ABP0DS74_9PEZI</name>
<evidence type="ECO:0000256" key="2">
    <source>
        <dbReference type="SAM" id="SignalP"/>
    </source>
</evidence>
<organism evidence="3 4">
    <name type="scientific">Sporothrix epigloea</name>
    <dbReference type="NCBI Taxonomy" id="1892477"/>
    <lineage>
        <taxon>Eukaryota</taxon>
        <taxon>Fungi</taxon>
        <taxon>Dikarya</taxon>
        <taxon>Ascomycota</taxon>
        <taxon>Pezizomycotina</taxon>
        <taxon>Sordariomycetes</taxon>
        <taxon>Sordariomycetidae</taxon>
        <taxon>Ophiostomatales</taxon>
        <taxon>Ophiostomataceae</taxon>
        <taxon>Sporothrix</taxon>
    </lineage>
</organism>
<protein>
    <submittedName>
        <fullName evidence="3">Uncharacterized protein</fullName>
    </submittedName>
</protein>
<feature type="signal peptide" evidence="2">
    <location>
        <begin position="1"/>
        <end position="23"/>
    </location>
</feature>
<feature type="region of interest" description="Disordered" evidence="1">
    <location>
        <begin position="339"/>
        <end position="365"/>
    </location>
</feature>
<reference evidence="3 4" key="1">
    <citation type="submission" date="2024-01" db="EMBL/GenBank/DDBJ databases">
        <authorList>
            <person name="Allen C."/>
            <person name="Tagirdzhanova G."/>
        </authorList>
    </citation>
    <scope>NUCLEOTIDE SEQUENCE [LARGE SCALE GENOMIC DNA]</scope>
    <source>
        <strain evidence="3 4">CBS 573.63</strain>
    </source>
</reference>
<evidence type="ECO:0000256" key="1">
    <source>
        <dbReference type="SAM" id="MobiDB-lite"/>
    </source>
</evidence>
<feature type="chain" id="PRO_5045980999" evidence="2">
    <location>
        <begin position="24"/>
        <end position="365"/>
    </location>
</feature>
<evidence type="ECO:0000313" key="3">
    <source>
        <dbReference type="EMBL" id="CAK7270401.1"/>
    </source>
</evidence>
<dbReference type="EMBL" id="CAWUOM010000072">
    <property type="protein sequence ID" value="CAK7270401.1"/>
    <property type="molecule type" value="Genomic_DNA"/>
</dbReference>
<keyword evidence="4" id="KW-1185">Reference proteome</keyword>
<evidence type="ECO:0000313" key="4">
    <source>
        <dbReference type="Proteomes" id="UP001642501"/>
    </source>
</evidence>
<feature type="compositionally biased region" description="Polar residues" evidence="1">
    <location>
        <begin position="350"/>
        <end position="365"/>
    </location>
</feature>
<accession>A0ABP0DS74</accession>
<sequence length="365" mass="39743">MQVRNFINIAAVVSMTASTTVMAFSAAPTAAQNLVATPSSQITVPTPAAKASEKTAAPVEITPFEAPFYDAEAAAATMKEDAADLEEAAGEELNEYDFEDLENDVNELIKTIAEGSKHFIEAWSYKNLMDIHIPVPSKVLTTASRGMDAVTKVIDLMSRTAVHLIGHRAHAPDVVVIPDYIVEPLKLGFKRPVQGINYIMDNTVLAVKQIRLKIRPTYFHKDPLVDPLKGAYGVITRAYNVLEAGQIFANVSINRTGLEWMPSLIEPVMNFAREIVVSLDGDVSQYPPLPPPPEKAPEFVWPDIPSIKDTLGQVKDIADKWETEENKLKELAGKLGLTKSHAHDAPVTSAAPQPTSQQTATSVLP</sequence>
<proteinExistence type="predicted"/>
<gene>
    <name evidence="3" type="ORF">SEPCBS57363_004082</name>
</gene>
<comment type="caution">
    <text evidence="3">The sequence shown here is derived from an EMBL/GenBank/DDBJ whole genome shotgun (WGS) entry which is preliminary data.</text>
</comment>